<evidence type="ECO:0000256" key="1">
    <source>
        <dbReference type="SAM" id="Phobius"/>
    </source>
</evidence>
<dbReference type="KEGG" id="eva:EIB75_09955"/>
<dbReference type="RefSeq" id="WP_124986566.1">
    <property type="nucleotide sequence ID" value="NZ_CP034160.1"/>
</dbReference>
<feature type="transmembrane region" description="Helical" evidence="1">
    <location>
        <begin position="67"/>
        <end position="88"/>
    </location>
</feature>
<accession>A0A3G8ZP04</accession>
<feature type="transmembrane region" description="Helical" evidence="1">
    <location>
        <begin position="35"/>
        <end position="52"/>
    </location>
</feature>
<dbReference type="Proteomes" id="UP000272316">
    <property type="component" value="Chromosome"/>
</dbReference>
<organism evidence="2 3">
    <name type="scientific">Epilithonimonas vandammei</name>
    <dbReference type="NCBI Taxonomy" id="2487072"/>
    <lineage>
        <taxon>Bacteria</taxon>
        <taxon>Pseudomonadati</taxon>
        <taxon>Bacteroidota</taxon>
        <taxon>Flavobacteriia</taxon>
        <taxon>Flavobacteriales</taxon>
        <taxon>Weeksellaceae</taxon>
        <taxon>Chryseobacterium group</taxon>
        <taxon>Epilithonimonas</taxon>
    </lineage>
</organism>
<reference evidence="3" key="1">
    <citation type="submission" date="2018-11" db="EMBL/GenBank/DDBJ databases">
        <title>Proposal to divide the Flavobacteriaceae and reorganize its genera based on Amino Acid Identity values calculated from whole genome sequences.</title>
        <authorList>
            <person name="Nicholson A.C."/>
            <person name="Gulvik C.A."/>
            <person name="Whitney A.M."/>
            <person name="Sheth M."/>
            <person name="Batra D."/>
            <person name="Pryor J."/>
            <person name="Bernardet J.-F."/>
            <person name="Hugo C."/>
            <person name="Kampfer P."/>
            <person name="Newman J.D."/>
            <person name="McQuiston J.R."/>
        </authorList>
    </citation>
    <scope>NUCLEOTIDE SEQUENCE [LARGE SCALE GENOMIC DNA]</scope>
    <source>
        <strain evidence="3">H6466</strain>
    </source>
</reference>
<dbReference type="EMBL" id="CP034160">
    <property type="protein sequence ID" value="AZI55551.1"/>
    <property type="molecule type" value="Genomic_DNA"/>
</dbReference>
<gene>
    <name evidence="2" type="ORF">EIB75_09955</name>
</gene>
<name>A0A3G8ZP04_9FLAO</name>
<sequence>MFKRNWLIIPLLIIGFYYNFWVIQNADKEMVFQEFVYGGLILIFLILLGISLRKDILKYKEAKNWKSFFPTIIGMTILLSFLASSLMLKIRDNSPVIIQAGYDGGFNGAWFDFRKDGTYKFANSGGIGADFFRGKYTLSDTIITLDKTEIDNVIKTNKLAIREIKNFDSTKIKVIYQIGENHNIIDKNFCFIVNKYQINE</sequence>
<dbReference type="AlphaFoldDB" id="A0A3G8ZP04"/>
<evidence type="ECO:0000313" key="3">
    <source>
        <dbReference type="Proteomes" id="UP000272316"/>
    </source>
</evidence>
<keyword evidence="1" id="KW-0472">Membrane</keyword>
<keyword evidence="1" id="KW-0812">Transmembrane</keyword>
<keyword evidence="1" id="KW-1133">Transmembrane helix</keyword>
<feature type="transmembrane region" description="Helical" evidence="1">
    <location>
        <begin position="6"/>
        <end position="23"/>
    </location>
</feature>
<evidence type="ECO:0000313" key="2">
    <source>
        <dbReference type="EMBL" id="AZI55551.1"/>
    </source>
</evidence>
<protein>
    <submittedName>
        <fullName evidence="2">Uncharacterized protein</fullName>
    </submittedName>
</protein>
<proteinExistence type="predicted"/>